<dbReference type="InterPro" id="IPR028098">
    <property type="entry name" value="Glyco_trans_4-like_N"/>
</dbReference>
<accession>A0A6J7QPT2</accession>
<dbReference type="Pfam" id="PF13439">
    <property type="entry name" value="Glyco_transf_4"/>
    <property type="match status" value="1"/>
</dbReference>
<dbReference type="InterPro" id="IPR050194">
    <property type="entry name" value="Glycosyltransferase_grp1"/>
</dbReference>
<dbReference type="EMBL" id="CAFBOZ010000246">
    <property type="protein sequence ID" value="CAB5017673.1"/>
    <property type="molecule type" value="Genomic_DNA"/>
</dbReference>
<dbReference type="PANTHER" id="PTHR45947:SF3">
    <property type="entry name" value="SULFOQUINOVOSYL TRANSFERASE SQD2"/>
    <property type="match status" value="1"/>
</dbReference>
<feature type="domain" description="Glycosyltransferase subfamily 4-like N-terminal" evidence="1">
    <location>
        <begin position="14"/>
        <end position="174"/>
    </location>
</feature>
<proteinExistence type="predicted"/>
<protein>
    <submittedName>
        <fullName evidence="2">Unannotated protein</fullName>
    </submittedName>
</protein>
<dbReference type="Gene3D" id="3.40.50.2000">
    <property type="entry name" value="Glycogen Phosphorylase B"/>
    <property type="match status" value="2"/>
</dbReference>
<gene>
    <name evidence="2" type="ORF">UFOPK3992_01532</name>
</gene>
<dbReference type="Pfam" id="PF13692">
    <property type="entry name" value="Glyco_trans_1_4"/>
    <property type="match status" value="1"/>
</dbReference>
<name>A0A6J7QPT2_9ZZZZ</name>
<dbReference type="PANTHER" id="PTHR45947">
    <property type="entry name" value="SULFOQUINOVOSYL TRANSFERASE SQD2"/>
    <property type="match status" value="1"/>
</dbReference>
<dbReference type="GO" id="GO:0016757">
    <property type="term" value="F:glycosyltransferase activity"/>
    <property type="evidence" value="ECO:0007669"/>
    <property type="project" value="TreeGrafter"/>
</dbReference>
<dbReference type="SUPFAM" id="SSF53756">
    <property type="entry name" value="UDP-Glycosyltransferase/glycogen phosphorylase"/>
    <property type="match status" value="1"/>
</dbReference>
<organism evidence="2">
    <name type="scientific">freshwater metagenome</name>
    <dbReference type="NCBI Taxonomy" id="449393"/>
    <lineage>
        <taxon>unclassified sequences</taxon>
        <taxon>metagenomes</taxon>
        <taxon>ecological metagenomes</taxon>
    </lineage>
</organism>
<dbReference type="AlphaFoldDB" id="A0A6J7QPT2"/>
<reference evidence="2" key="1">
    <citation type="submission" date="2020-05" db="EMBL/GenBank/DDBJ databases">
        <authorList>
            <person name="Chiriac C."/>
            <person name="Salcher M."/>
            <person name="Ghai R."/>
            <person name="Kavagutti S V."/>
        </authorList>
    </citation>
    <scope>NUCLEOTIDE SEQUENCE</scope>
</reference>
<dbReference type="CDD" id="cd03801">
    <property type="entry name" value="GT4_PimA-like"/>
    <property type="match status" value="1"/>
</dbReference>
<sequence length="397" mass="42441">MRVGLVCPYDWDVPGGVKSHVRDLAEELIVLGHDVSVLAPMRGEAEASVLEPYVVPAGRTVPVRYNGSVARLKFGVGATQLVRRWIREGEFDVLHIHEPAAPSIGLIACWVANGPVVGTWHASQERSRMLLAVNGPIQTAMEKISARIAVSEAARRTLVEHVGGDAVLIPNGVRCRAFEEGQPMAGWPGDGGALLFLGRLDEPRKGLQVLIDAMPAIIAANPRVRVLVAGPGDIESIEASLDADVRDHLQFLGLVTEQEKVDAFHSVDAYIAPHLGGESFGIVLLEAMASGTPVVASDLPPFVRVLDSARAGQMFATADPADLARAVNNLLADPVRRSTLVEAGRARAREYDWSSVATEIVEVYESVTMGAGPVQCDLRGQLVGRLARFTRAEGGAE</sequence>
<evidence type="ECO:0000259" key="1">
    <source>
        <dbReference type="Pfam" id="PF13439"/>
    </source>
</evidence>
<evidence type="ECO:0000313" key="2">
    <source>
        <dbReference type="EMBL" id="CAB5017673.1"/>
    </source>
</evidence>